<comment type="caution">
    <text evidence="1">The sequence shown here is derived from an EMBL/GenBank/DDBJ whole genome shotgun (WGS) entry which is preliminary data.</text>
</comment>
<accession>A0A845QHH3</accession>
<name>A0A845QHH3_9FIRM</name>
<evidence type="ECO:0000313" key="1">
    <source>
        <dbReference type="EMBL" id="NBH61580.1"/>
    </source>
</evidence>
<evidence type="ECO:0000313" key="2">
    <source>
        <dbReference type="Proteomes" id="UP000446866"/>
    </source>
</evidence>
<keyword evidence="2" id="KW-1185">Reference proteome</keyword>
<reference evidence="1 2" key="1">
    <citation type="submission" date="2018-08" db="EMBL/GenBank/DDBJ databases">
        <title>Murine metabolic-syndrome-specific gut microbial biobank.</title>
        <authorList>
            <person name="Liu C."/>
        </authorList>
    </citation>
    <scope>NUCLEOTIDE SEQUENCE [LARGE SCALE GENOMIC DNA]</scope>
    <source>
        <strain evidence="1 2">28</strain>
    </source>
</reference>
<gene>
    <name evidence="1" type="ORF">D0435_07945</name>
</gene>
<dbReference type="Proteomes" id="UP000446866">
    <property type="component" value="Unassembled WGS sequence"/>
</dbReference>
<protein>
    <submittedName>
        <fullName evidence="1">Uncharacterized protein</fullName>
    </submittedName>
</protein>
<dbReference type="AlphaFoldDB" id="A0A845QHH3"/>
<proteinExistence type="predicted"/>
<sequence length="72" mass="8372">MKVKVANNLYQMSQKEYQGLLQIASEQVSFGIYAIEKKGYAELCNYKCESITELKKLKRNLRSQGFKVRYNG</sequence>
<organism evidence="1 2">
    <name type="scientific">Anaerotruncus colihominis</name>
    <dbReference type="NCBI Taxonomy" id="169435"/>
    <lineage>
        <taxon>Bacteria</taxon>
        <taxon>Bacillati</taxon>
        <taxon>Bacillota</taxon>
        <taxon>Clostridia</taxon>
        <taxon>Eubacteriales</taxon>
        <taxon>Oscillospiraceae</taxon>
        <taxon>Anaerotruncus</taxon>
    </lineage>
</organism>
<dbReference type="EMBL" id="QXWK01000013">
    <property type="protein sequence ID" value="NBH61580.1"/>
    <property type="molecule type" value="Genomic_DNA"/>
</dbReference>